<dbReference type="RefSeq" id="WP_188961879.1">
    <property type="nucleotide sequence ID" value="NZ_BMOE01000004.1"/>
</dbReference>
<evidence type="ECO:0000313" key="3">
    <source>
        <dbReference type="Proteomes" id="UP000635726"/>
    </source>
</evidence>
<protein>
    <submittedName>
        <fullName evidence="2">Uncharacterized protein</fullName>
    </submittedName>
</protein>
<comment type="caution">
    <text evidence="2">The sequence shown here is derived from an EMBL/GenBank/DDBJ whole genome shotgun (WGS) entry which is preliminary data.</text>
</comment>
<dbReference type="AlphaFoldDB" id="A0A917UPB8"/>
<sequence>MISYKRSNALQPEKESVVQFDLMPILVFALGFVLVRSLLHSVREELK</sequence>
<organism evidence="2 3">
    <name type="scientific">Deinococcus aquiradiocola</name>
    <dbReference type="NCBI Taxonomy" id="393059"/>
    <lineage>
        <taxon>Bacteria</taxon>
        <taxon>Thermotogati</taxon>
        <taxon>Deinococcota</taxon>
        <taxon>Deinococci</taxon>
        <taxon>Deinococcales</taxon>
        <taxon>Deinococcaceae</taxon>
        <taxon>Deinococcus</taxon>
    </lineage>
</organism>
<keyword evidence="3" id="KW-1185">Reference proteome</keyword>
<proteinExistence type="predicted"/>
<keyword evidence="1" id="KW-0812">Transmembrane</keyword>
<reference evidence="2" key="2">
    <citation type="submission" date="2020-09" db="EMBL/GenBank/DDBJ databases">
        <authorList>
            <person name="Sun Q."/>
            <person name="Ohkuma M."/>
        </authorList>
    </citation>
    <scope>NUCLEOTIDE SEQUENCE</scope>
    <source>
        <strain evidence="2">JCM 14371</strain>
    </source>
</reference>
<name>A0A917UPB8_9DEIO</name>
<reference evidence="2" key="1">
    <citation type="journal article" date="2014" name="Int. J. Syst. Evol. Microbiol.">
        <title>Complete genome sequence of Corynebacterium casei LMG S-19264T (=DSM 44701T), isolated from a smear-ripened cheese.</title>
        <authorList>
            <consortium name="US DOE Joint Genome Institute (JGI-PGF)"/>
            <person name="Walter F."/>
            <person name="Albersmeier A."/>
            <person name="Kalinowski J."/>
            <person name="Ruckert C."/>
        </authorList>
    </citation>
    <scope>NUCLEOTIDE SEQUENCE</scope>
    <source>
        <strain evidence="2">JCM 14371</strain>
    </source>
</reference>
<keyword evidence="1" id="KW-1133">Transmembrane helix</keyword>
<feature type="transmembrane region" description="Helical" evidence="1">
    <location>
        <begin position="20"/>
        <end position="39"/>
    </location>
</feature>
<accession>A0A917UPB8</accession>
<keyword evidence="1" id="KW-0472">Membrane</keyword>
<dbReference type="Proteomes" id="UP000635726">
    <property type="component" value="Unassembled WGS sequence"/>
</dbReference>
<dbReference type="EMBL" id="BMOE01000004">
    <property type="protein sequence ID" value="GGJ71806.1"/>
    <property type="molecule type" value="Genomic_DNA"/>
</dbReference>
<evidence type="ECO:0000256" key="1">
    <source>
        <dbReference type="SAM" id="Phobius"/>
    </source>
</evidence>
<evidence type="ECO:0000313" key="2">
    <source>
        <dbReference type="EMBL" id="GGJ71806.1"/>
    </source>
</evidence>
<gene>
    <name evidence="2" type="ORF">GCM10008939_15230</name>
</gene>